<dbReference type="InterPro" id="IPR053103">
    <property type="entry name" value="IDLSRF-like_peptide"/>
</dbReference>
<dbReference type="PRINTS" id="PR00261">
    <property type="entry name" value="LDLRECEPTOR"/>
</dbReference>
<accession>A0A0N4XWN4</accession>
<feature type="chain" id="PRO_5043124954" evidence="3">
    <location>
        <begin position="19"/>
        <end position="116"/>
    </location>
</feature>
<keyword evidence="3" id="KW-0732">Signal</keyword>
<name>A0A0N4XWN4_NIPBR</name>
<dbReference type="PANTHER" id="PTHR20967">
    <property type="entry name" value="PROHORMONE-4"/>
    <property type="match status" value="1"/>
</dbReference>
<reference evidence="6" key="1">
    <citation type="submission" date="2017-02" db="UniProtKB">
        <authorList>
            <consortium name="WormBaseParasite"/>
        </authorList>
    </citation>
    <scope>IDENTIFICATION</scope>
</reference>
<dbReference type="InterPro" id="IPR036055">
    <property type="entry name" value="LDL_receptor-like_sf"/>
</dbReference>
<dbReference type="SUPFAM" id="SSF57424">
    <property type="entry name" value="LDL receptor-like module"/>
    <property type="match status" value="2"/>
</dbReference>
<evidence type="ECO:0000313" key="4">
    <source>
        <dbReference type="EMBL" id="VDL70911.1"/>
    </source>
</evidence>
<evidence type="ECO:0000313" key="5">
    <source>
        <dbReference type="Proteomes" id="UP000271162"/>
    </source>
</evidence>
<gene>
    <name evidence="4" type="ORF">NBR_LOCUS7322</name>
</gene>
<feature type="signal peptide" evidence="3">
    <location>
        <begin position="1"/>
        <end position="18"/>
    </location>
</feature>
<dbReference type="CDD" id="cd00112">
    <property type="entry name" value="LDLa"/>
    <property type="match status" value="1"/>
</dbReference>
<dbReference type="AlphaFoldDB" id="A0A0N4XWN4"/>
<keyword evidence="1" id="KW-1015">Disulfide bond</keyword>
<evidence type="ECO:0000256" key="3">
    <source>
        <dbReference type="SAM" id="SignalP"/>
    </source>
</evidence>
<evidence type="ECO:0000313" key="6">
    <source>
        <dbReference type="WBParaSite" id="NBR_0000732101-mRNA-1"/>
    </source>
</evidence>
<organism evidence="6">
    <name type="scientific">Nippostrongylus brasiliensis</name>
    <name type="common">Rat hookworm</name>
    <dbReference type="NCBI Taxonomy" id="27835"/>
    <lineage>
        <taxon>Eukaryota</taxon>
        <taxon>Metazoa</taxon>
        <taxon>Ecdysozoa</taxon>
        <taxon>Nematoda</taxon>
        <taxon>Chromadorea</taxon>
        <taxon>Rhabditida</taxon>
        <taxon>Rhabditina</taxon>
        <taxon>Rhabditomorpha</taxon>
        <taxon>Strongyloidea</taxon>
        <taxon>Heligmosomidae</taxon>
        <taxon>Nippostrongylus</taxon>
    </lineage>
</organism>
<dbReference type="InterPro" id="IPR002172">
    <property type="entry name" value="LDrepeatLR_classA_rpt"/>
</dbReference>
<dbReference type="SMART" id="SM00192">
    <property type="entry name" value="LDLa"/>
    <property type="match status" value="1"/>
</dbReference>
<dbReference type="InterPro" id="IPR023415">
    <property type="entry name" value="LDLR_class-A_CS"/>
</dbReference>
<dbReference type="Pfam" id="PF00057">
    <property type="entry name" value="Ldl_recept_a"/>
    <property type="match status" value="1"/>
</dbReference>
<evidence type="ECO:0000256" key="1">
    <source>
        <dbReference type="ARBA" id="ARBA00023157"/>
    </source>
</evidence>
<sequence length="116" mass="13220">MRWILVATLVVVIDFSTAVEDEAERTLARCPSLQYIRCADGILCIHKRWMCDGRIDCPDHSDEDESVCSKRPRPRLDGSARFVPRTGKCPRTWFFCVDGSKCVASRYICDGTNDCR</sequence>
<dbReference type="OMA" id="CIRKSWM"/>
<dbReference type="Proteomes" id="UP000271162">
    <property type="component" value="Unassembled WGS sequence"/>
</dbReference>
<dbReference type="PANTHER" id="PTHR20967:SF0">
    <property type="entry name" value="PROHORMONE-4"/>
    <property type="match status" value="1"/>
</dbReference>
<proteinExistence type="predicted"/>
<dbReference type="PROSITE" id="PS50068">
    <property type="entry name" value="LDLRA_2"/>
    <property type="match status" value="2"/>
</dbReference>
<dbReference type="EMBL" id="UYSL01019879">
    <property type="protein sequence ID" value="VDL70911.1"/>
    <property type="molecule type" value="Genomic_DNA"/>
</dbReference>
<dbReference type="Gene3D" id="4.10.400.10">
    <property type="entry name" value="Low-density Lipoprotein Receptor"/>
    <property type="match status" value="2"/>
</dbReference>
<protein>
    <submittedName>
        <fullName evidence="6">Low-density lipoprotein receptor domain class A</fullName>
    </submittedName>
</protein>
<reference evidence="4 5" key="2">
    <citation type="submission" date="2018-11" db="EMBL/GenBank/DDBJ databases">
        <authorList>
            <consortium name="Pathogen Informatics"/>
        </authorList>
    </citation>
    <scope>NUCLEOTIDE SEQUENCE [LARGE SCALE GENOMIC DNA]</scope>
</reference>
<comment type="caution">
    <text evidence="2">Lacks conserved residue(s) required for the propagation of feature annotation.</text>
</comment>
<dbReference type="STRING" id="27835.A0A0N4XWN4"/>
<dbReference type="PROSITE" id="PS01209">
    <property type="entry name" value="LDLRA_1"/>
    <property type="match status" value="1"/>
</dbReference>
<dbReference type="WBParaSite" id="NBR_0000732101-mRNA-1">
    <property type="protein sequence ID" value="NBR_0000732101-mRNA-1"/>
    <property type="gene ID" value="NBR_0000732101"/>
</dbReference>
<keyword evidence="5" id="KW-1185">Reference proteome</keyword>
<evidence type="ECO:0000256" key="2">
    <source>
        <dbReference type="PROSITE-ProRule" id="PRU00124"/>
    </source>
</evidence>